<organism evidence="2 3">
    <name type="scientific">Flagellimonas meridianipacifica</name>
    <dbReference type="NCBI Taxonomy" id="1080225"/>
    <lineage>
        <taxon>Bacteria</taxon>
        <taxon>Pseudomonadati</taxon>
        <taxon>Bacteroidota</taxon>
        <taxon>Flavobacteriia</taxon>
        <taxon>Flavobacteriales</taxon>
        <taxon>Flavobacteriaceae</taxon>
        <taxon>Flagellimonas</taxon>
    </lineage>
</organism>
<evidence type="ECO:0000313" key="3">
    <source>
        <dbReference type="Proteomes" id="UP000237640"/>
    </source>
</evidence>
<keyword evidence="1" id="KW-1133">Transmembrane helix</keyword>
<keyword evidence="1" id="KW-0812">Transmembrane</keyword>
<name>A0A2T0MF97_9FLAO</name>
<protein>
    <submittedName>
        <fullName evidence="2">Uncharacterized protein DUF4133</fullName>
    </submittedName>
</protein>
<evidence type="ECO:0000313" key="2">
    <source>
        <dbReference type="EMBL" id="PRX56251.1"/>
    </source>
</evidence>
<reference evidence="2 3" key="1">
    <citation type="submission" date="2018-03" db="EMBL/GenBank/DDBJ databases">
        <title>Genomic Encyclopedia of Archaeal and Bacterial Type Strains, Phase II (KMG-II): from individual species to whole genera.</title>
        <authorList>
            <person name="Goeker M."/>
        </authorList>
    </citation>
    <scope>NUCLEOTIDE SEQUENCE [LARGE SCALE GENOMIC DNA]</scope>
    <source>
        <strain evidence="2 3">DSM 25027</strain>
    </source>
</reference>
<keyword evidence="1" id="KW-0472">Membrane</keyword>
<proteinExistence type="predicted"/>
<accession>A0A2T0MF97</accession>
<sequence length="109" mass="12425">MTMENRMVKIPKALQKDVFFFGLRAKYVDQAFKGTFISLAMGLVISSILPTLLSMLLSFALAILYTGLMLYYSKAYGSNGFIKSQADRKRPNSIKGHVNKKKLLVWRRK</sequence>
<keyword evidence="3" id="KW-1185">Reference proteome</keyword>
<gene>
    <name evidence="2" type="ORF">CLV81_0245</name>
</gene>
<feature type="transmembrane region" description="Helical" evidence="1">
    <location>
        <begin position="55"/>
        <end position="73"/>
    </location>
</feature>
<dbReference type="Pfam" id="PF13571">
    <property type="entry name" value="DUF4133"/>
    <property type="match status" value="1"/>
</dbReference>
<dbReference type="AlphaFoldDB" id="A0A2T0MF97"/>
<feature type="transmembrane region" description="Helical" evidence="1">
    <location>
        <begin position="31"/>
        <end position="49"/>
    </location>
</feature>
<evidence type="ECO:0000256" key="1">
    <source>
        <dbReference type="SAM" id="Phobius"/>
    </source>
</evidence>
<dbReference type="Proteomes" id="UP000237640">
    <property type="component" value="Unassembled WGS sequence"/>
</dbReference>
<dbReference type="InterPro" id="IPR025407">
    <property type="entry name" value="DUF4133"/>
</dbReference>
<comment type="caution">
    <text evidence="2">The sequence shown here is derived from an EMBL/GenBank/DDBJ whole genome shotgun (WGS) entry which is preliminary data.</text>
</comment>
<dbReference type="EMBL" id="PVYX01000001">
    <property type="protein sequence ID" value="PRX56251.1"/>
    <property type="molecule type" value="Genomic_DNA"/>
</dbReference>